<organism evidence="2 3">
    <name type="scientific">Porphyra umbilicalis</name>
    <name type="common">Purple laver</name>
    <name type="synonym">Red alga</name>
    <dbReference type="NCBI Taxonomy" id="2786"/>
    <lineage>
        <taxon>Eukaryota</taxon>
        <taxon>Rhodophyta</taxon>
        <taxon>Bangiophyceae</taxon>
        <taxon>Bangiales</taxon>
        <taxon>Bangiaceae</taxon>
        <taxon>Porphyra</taxon>
    </lineage>
</organism>
<evidence type="ECO:0000313" key="3">
    <source>
        <dbReference type="Proteomes" id="UP000218209"/>
    </source>
</evidence>
<keyword evidence="1" id="KW-0732">Signal</keyword>
<reference evidence="2 3" key="1">
    <citation type="submission" date="2017-03" db="EMBL/GenBank/DDBJ databases">
        <title>WGS assembly of Porphyra umbilicalis.</title>
        <authorList>
            <person name="Brawley S.H."/>
            <person name="Blouin N.A."/>
            <person name="Ficko-Blean E."/>
            <person name="Wheeler G.L."/>
            <person name="Lohr M."/>
            <person name="Goodson H.V."/>
            <person name="Jenkins J.W."/>
            <person name="Blaby-Haas C.E."/>
            <person name="Helliwell K.E."/>
            <person name="Chan C."/>
            <person name="Marriage T."/>
            <person name="Bhattacharya D."/>
            <person name="Klein A.S."/>
            <person name="Badis Y."/>
            <person name="Brodie J."/>
            <person name="Cao Y."/>
            <person name="Collen J."/>
            <person name="Dittami S.M."/>
            <person name="Gachon C.M."/>
            <person name="Green B.R."/>
            <person name="Karpowicz S."/>
            <person name="Kim J.W."/>
            <person name="Kudahl U."/>
            <person name="Lin S."/>
            <person name="Michel G."/>
            <person name="Mittag M."/>
            <person name="Olson B.J."/>
            <person name="Pangilinan J."/>
            <person name="Peng Y."/>
            <person name="Qiu H."/>
            <person name="Shu S."/>
            <person name="Singer J.T."/>
            <person name="Smith A.G."/>
            <person name="Sprecher B.N."/>
            <person name="Wagner V."/>
            <person name="Wang W."/>
            <person name="Wang Z.-Y."/>
            <person name="Yan J."/>
            <person name="Yarish C."/>
            <person name="Zoeuner-Riek S."/>
            <person name="Zhuang Y."/>
            <person name="Zou Y."/>
            <person name="Lindquist E.A."/>
            <person name="Grimwood J."/>
            <person name="Barry K."/>
            <person name="Rokhsar D.S."/>
            <person name="Schmutz J."/>
            <person name="Stiller J.W."/>
            <person name="Grossman A.R."/>
            <person name="Prochnik S.E."/>
        </authorList>
    </citation>
    <scope>NUCLEOTIDE SEQUENCE [LARGE SCALE GENOMIC DNA]</scope>
    <source>
        <strain evidence="2">4086291</strain>
    </source>
</reference>
<accession>A0A1X6P5L8</accession>
<name>A0A1X6P5L8_PORUM</name>
<dbReference type="EMBL" id="KV918876">
    <property type="protein sequence ID" value="OSX76191.1"/>
    <property type="molecule type" value="Genomic_DNA"/>
</dbReference>
<proteinExistence type="predicted"/>
<dbReference type="AlphaFoldDB" id="A0A1X6P5L8"/>
<keyword evidence="3" id="KW-1185">Reference proteome</keyword>
<feature type="chain" id="PRO_5012259384" evidence="1">
    <location>
        <begin position="23"/>
        <end position="130"/>
    </location>
</feature>
<protein>
    <submittedName>
        <fullName evidence="2">Uncharacterized protein</fullName>
    </submittedName>
</protein>
<evidence type="ECO:0000313" key="2">
    <source>
        <dbReference type="EMBL" id="OSX76191.1"/>
    </source>
</evidence>
<gene>
    <name evidence="2" type="ORF">BU14_0203s0002</name>
</gene>
<feature type="signal peptide" evidence="1">
    <location>
        <begin position="1"/>
        <end position="22"/>
    </location>
</feature>
<dbReference type="Proteomes" id="UP000218209">
    <property type="component" value="Unassembled WGS sequence"/>
</dbReference>
<sequence>MARFTLPLLVLLVAALVPLVASASPASDVLSSVARTHGGPHDVSTVKAGTCGGYVKCGKNTVKNTVKNSRYCYFKLKTKPSPAKGDSKRNCKRAPYSCKRVASPCNGWYKCKCDECSTVKTEVDRWCLKK</sequence>
<evidence type="ECO:0000256" key="1">
    <source>
        <dbReference type="SAM" id="SignalP"/>
    </source>
</evidence>